<evidence type="ECO:0000313" key="2">
    <source>
        <dbReference type="EMBL" id="GAA2134980.1"/>
    </source>
</evidence>
<protein>
    <submittedName>
        <fullName evidence="2">GNAT family protein</fullName>
    </submittedName>
</protein>
<keyword evidence="3" id="KW-1185">Reference proteome</keyword>
<feature type="domain" description="N-acetyltransferase" evidence="1">
    <location>
        <begin position="31"/>
        <end position="178"/>
    </location>
</feature>
<name>A0ABN2Z0P1_9ACTN</name>
<dbReference type="Gene3D" id="3.40.630.30">
    <property type="match status" value="1"/>
</dbReference>
<dbReference type="InterPro" id="IPR000182">
    <property type="entry name" value="GNAT_dom"/>
</dbReference>
<comment type="caution">
    <text evidence="2">The sequence shown here is derived from an EMBL/GenBank/DDBJ whole genome shotgun (WGS) entry which is preliminary data.</text>
</comment>
<evidence type="ECO:0000313" key="3">
    <source>
        <dbReference type="Proteomes" id="UP001422759"/>
    </source>
</evidence>
<evidence type="ECO:0000259" key="1">
    <source>
        <dbReference type="PROSITE" id="PS51186"/>
    </source>
</evidence>
<dbReference type="EMBL" id="BAAANT010000005">
    <property type="protein sequence ID" value="GAA2134980.1"/>
    <property type="molecule type" value="Genomic_DNA"/>
</dbReference>
<dbReference type="PROSITE" id="PS51186">
    <property type="entry name" value="GNAT"/>
    <property type="match status" value="1"/>
</dbReference>
<dbReference type="PANTHER" id="PTHR43441:SF2">
    <property type="entry name" value="FAMILY ACETYLTRANSFERASE, PUTATIVE (AFU_ORTHOLOGUE AFUA_7G00850)-RELATED"/>
    <property type="match status" value="1"/>
</dbReference>
<dbReference type="Pfam" id="PF13302">
    <property type="entry name" value="Acetyltransf_3"/>
    <property type="match status" value="1"/>
</dbReference>
<gene>
    <name evidence="2" type="ORF">GCM10009760_12980</name>
</gene>
<dbReference type="PANTHER" id="PTHR43441">
    <property type="entry name" value="RIBOSOMAL-PROTEIN-SERINE ACETYLTRANSFERASE"/>
    <property type="match status" value="1"/>
</dbReference>
<sequence length="193" mass="21147">MRTVVTPLFSFPLGDGAVLLPRTPDLLDAYQELLAANQERLARWEPWAVELPTPEATGANVRESARGWLAGEQVPTVIAVAAEGGWQLAGSVGLRINAYRRSADIGYWIDEAHEGRGLVRRAVTALLDHAFGPLGLERVALQTEVANLRSRALATRLGFAEEGVQRGAIAFPAERRDEVTYGILAEEWHRRNG</sequence>
<dbReference type="InterPro" id="IPR016181">
    <property type="entry name" value="Acyl_CoA_acyltransferase"/>
</dbReference>
<reference evidence="2 3" key="1">
    <citation type="journal article" date="2019" name="Int. J. Syst. Evol. Microbiol.">
        <title>The Global Catalogue of Microorganisms (GCM) 10K type strain sequencing project: providing services to taxonomists for standard genome sequencing and annotation.</title>
        <authorList>
            <consortium name="The Broad Institute Genomics Platform"/>
            <consortium name="The Broad Institute Genome Sequencing Center for Infectious Disease"/>
            <person name="Wu L."/>
            <person name="Ma J."/>
        </authorList>
    </citation>
    <scope>NUCLEOTIDE SEQUENCE [LARGE SCALE GENOMIC DNA]</scope>
    <source>
        <strain evidence="2 3">JCM 14560</strain>
    </source>
</reference>
<organism evidence="2 3">
    <name type="scientific">Kitasatospora kazusensis</name>
    <dbReference type="NCBI Taxonomy" id="407974"/>
    <lineage>
        <taxon>Bacteria</taxon>
        <taxon>Bacillati</taxon>
        <taxon>Actinomycetota</taxon>
        <taxon>Actinomycetes</taxon>
        <taxon>Kitasatosporales</taxon>
        <taxon>Streptomycetaceae</taxon>
        <taxon>Kitasatospora</taxon>
    </lineage>
</organism>
<dbReference type="Proteomes" id="UP001422759">
    <property type="component" value="Unassembled WGS sequence"/>
</dbReference>
<accession>A0ABN2Z0P1</accession>
<dbReference type="SUPFAM" id="SSF55729">
    <property type="entry name" value="Acyl-CoA N-acyltransferases (Nat)"/>
    <property type="match status" value="1"/>
</dbReference>
<dbReference type="RefSeq" id="WP_344461681.1">
    <property type="nucleotide sequence ID" value="NZ_BAAANT010000005.1"/>
</dbReference>
<dbReference type="InterPro" id="IPR051908">
    <property type="entry name" value="Ribosomal_N-acetyltransferase"/>
</dbReference>
<proteinExistence type="predicted"/>